<dbReference type="Gene3D" id="3.30.450.20">
    <property type="entry name" value="PAS domain"/>
    <property type="match status" value="1"/>
</dbReference>
<dbReference type="SUPFAM" id="SSF55874">
    <property type="entry name" value="ATPase domain of HSP90 chaperone/DNA topoisomerase II/histidine kinase"/>
    <property type="match status" value="1"/>
</dbReference>
<dbReference type="InterPro" id="IPR003661">
    <property type="entry name" value="HisK_dim/P_dom"/>
</dbReference>
<dbReference type="InterPro" id="IPR000700">
    <property type="entry name" value="PAS-assoc_C"/>
</dbReference>
<dbReference type="NCBIfam" id="TIGR00229">
    <property type="entry name" value="sensory_box"/>
    <property type="match status" value="1"/>
</dbReference>
<dbReference type="RefSeq" id="WP_073038942.1">
    <property type="nucleotide sequence ID" value="NZ_FQVB01000018.1"/>
</dbReference>
<dbReference type="Gene3D" id="1.10.287.130">
    <property type="match status" value="1"/>
</dbReference>
<evidence type="ECO:0000313" key="12">
    <source>
        <dbReference type="Proteomes" id="UP000184076"/>
    </source>
</evidence>
<protein>
    <recommendedName>
        <fullName evidence="2">histidine kinase</fullName>
        <ecNumber evidence="2">2.7.13.3</ecNumber>
    </recommendedName>
</protein>
<dbReference type="InterPro" id="IPR005467">
    <property type="entry name" value="His_kinase_dom"/>
</dbReference>
<keyword evidence="12" id="KW-1185">Reference proteome</keyword>
<evidence type="ECO:0000259" key="9">
    <source>
        <dbReference type="PROSITE" id="PS50109"/>
    </source>
</evidence>
<feature type="domain" description="PAC" evidence="10">
    <location>
        <begin position="111"/>
        <end position="163"/>
    </location>
</feature>
<keyword evidence="3" id="KW-0597">Phosphoprotein</keyword>
<name>A0A1M5BUQ4_9BACT</name>
<keyword evidence="8" id="KW-0902">Two-component regulatory system</keyword>
<dbReference type="EMBL" id="FQVB01000018">
    <property type="protein sequence ID" value="SHF46007.1"/>
    <property type="molecule type" value="Genomic_DNA"/>
</dbReference>
<evidence type="ECO:0000256" key="5">
    <source>
        <dbReference type="ARBA" id="ARBA00022741"/>
    </source>
</evidence>
<keyword evidence="5" id="KW-0547">Nucleotide-binding</keyword>
<dbReference type="InterPro" id="IPR036890">
    <property type="entry name" value="HATPase_C_sf"/>
</dbReference>
<evidence type="ECO:0000256" key="3">
    <source>
        <dbReference type="ARBA" id="ARBA00022553"/>
    </source>
</evidence>
<comment type="catalytic activity">
    <reaction evidence="1">
        <text>ATP + protein L-histidine = ADP + protein N-phospho-L-histidine.</text>
        <dbReference type="EC" id="2.7.13.3"/>
    </reaction>
</comment>
<dbReference type="InterPro" id="IPR035965">
    <property type="entry name" value="PAS-like_dom_sf"/>
</dbReference>
<dbReference type="SMART" id="SM00387">
    <property type="entry name" value="HATPase_c"/>
    <property type="match status" value="1"/>
</dbReference>
<dbReference type="InterPro" id="IPR013656">
    <property type="entry name" value="PAS_4"/>
</dbReference>
<dbReference type="CDD" id="cd00082">
    <property type="entry name" value="HisKA"/>
    <property type="match status" value="1"/>
</dbReference>
<dbReference type="PANTHER" id="PTHR43065:SF10">
    <property type="entry name" value="PEROXIDE STRESS-ACTIVATED HISTIDINE KINASE MAK3"/>
    <property type="match status" value="1"/>
</dbReference>
<evidence type="ECO:0000256" key="1">
    <source>
        <dbReference type="ARBA" id="ARBA00000085"/>
    </source>
</evidence>
<keyword evidence="4" id="KW-0808">Transferase</keyword>
<dbReference type="Proteomes" id="UP000184076">
    <property type="component" value="Unassembled WGS sequence"/>
</dbReference>
<dbReference type="InterPro" id="IPR004358">
    <property type="entry name" value="Sig_transdc_His_kin-like_C"/>
</dbReference>
<dbReference type="SUPFAM" id="SSF47384">
    <property type="entry name" value="Homodimeric domain of signal transducing histidine kinase"/>
    <property type="match status" value="1"/>
</dbReference>
<dbReference type="PRINTS" id="PR00344">
    <property type="entry name" value="BCTRLSENSOR"/>
</dbReference>
<reference evidence="12" key="1">
    <citation type="submission" date="2016-11" db="EMBL/GenBank/DDBJ databases">
        <authorList>
            <person name="Varghese N."/>
            <person name="Submissions S."/>
        </authorList>
    </citation>
    <scope>NUCLEOTIDE SEQUENCE [LARGE SCALE GENOMIC DNA]</scope>
    <source>
        <strain evidence="12">DSM 9756</strain>
    </source>
</reference>
<dbReference type="InterPro" id="IPR000014">
    <property type="entry name" value="PAS"/>
</dbReference>
<dbReference type="Pfam" id="PF02518">
    <property type="entry name" value="HATPase_c"/>
    <property type="match status" value="1"/>
</dbReference>
<dbReference type="PANTHER" id="PTHR43065">
    <property type="entry name" value="SENSOR HISTIDINE KINASE"/>
    <property type="match status" value="1"/>
</dbReference>
<dbReference type="Pfam" id="PF00512">
    <property type="entry name" value="HisKA"/>
    <property type="match status" value="1"/>
</dbReference>
<dbReference type="STRING" id="1121391.SAMN02745206_02023"/>
<dbReference type="Pfam" id="PF08448">
    <property type="entry name" value="PAS_4"/>
    <property type="match status" value="1"/>
</dbReference>
<sequence>MKAPPSLEDLIGIEYSKLGFFREAQEKIAQLHASTRELERRRQQIQAILDGITDVMAVITPEGRITSVNRAFYDVFGGSSPVGRICHNVFRGAEAPCTPCPAHIALQSNRLCRQEHMVTIAGVTRHFEITASPLRDPQGRPCHILLLKRDVTVERQYQAQLNHAEKMSTVGLLAAGVAHEINNPLTAILGFAQAIRKRLPDVRDRLPDDFRASLEEYTEIIVEECGRCREIVQGLLSFSRPYSGTLSALNLNQCVGETLKLVRHRLKEMPNVRLEQELAEDLPAIRGAPSELKQLLLNLLLNALDALHDSGGTVLVRTYVRGDQMVCLEVRDTGCGIDPESLDKIFAPFYSTKPVGRGTGMGLSMCYSIAEAHQASMEVESEPGQGSAFRVVFRKMP</sequence>
<dbReference type="AlphaFoldDB" id="A0A1M5BUQ4"/>
<evidence type="ECO:0000256" key="4">
    <source>
        <dbReference type="ARBA" id="ARBA00022679"/>
    </source>
</evidence>
<evidence type="ECO:0000256" key="2">
    <source>
        <dbReference type="ARBA" id="ARBA00012438"/>
    </source>
</evidence>
<evidence type="ECO:0000313" key="11">
    <source>
        <dbReference type="EMBL" id="SHF46007.1"/>
    </source>
</evidence>
<keyword evidence="7" id="KW-0067">ATP-binding</keyword>
<evidence type="ECO:0000256" key="7">
    <source>
        <dbReference type="ARBA" id="ARBA00022840"/>
    </source>
</evidence>
<gene>
    <name evidence="11" type="ORF">SAMN02745206_02023</name>
</gene>
<keyword evidence="6" id="KW-0418">Kinase</keyword>
<dbReference type="SMART" id="SM00388">
    <property type="entry name" value="HisKA"/>
    <property type="match status" value="1"/>
</dbReference>
<evidence type="ECO:0000256" key="8">
    <source>
        <dbReference type="ARBA" id="ARBA00023012"/>
    </source>
</evidence>
<proteinExistence type="predicted"/>
<evidence type="ECO:0000256" key="6">
    <source>
        <dbReference type="ARBA" id="ARBA00022777"/>
    </source>
</evidence>
<organism evidence="11 12">
    <name type="scientific">Desulfacinum infernum DSM 9756</name>
    <dbReference type="NCBI Taxonomy" id="1121391"/>
    <lineage>
        <taxon>Bacteria</taxon>
        <taxon>Pseudomonadati</taxon>
        <taxon>Thermodesulfobacteriota</taxon>
        <taxon>Syntrophobacteria</taxon>
        <taxon>Syntrophobacterales</taxon>
        <taxon>Syntrophobacteraceae</taxon>
        <taxon>Desulfacinum</taxon>
    </lineage>
</organism>
<dbReference type="InterPro" id="IPR003594">
    <property type="entry name" value="HATPase_dom"/>
</dbReference>
<dbReference type="SUPFAM" id="SSF55785">
    <property type="entry name" value="PYP-like sensor domain (PAS domain)"/>
    <property type="match status" value="1"/>
</dbReference>
<dbReference type="OrthoDB" id="9805967at2"/>
<dbReference type="InterPro" id="IPR036097">
    <property type="entry name" value="HisK_dim/P_sf"/>
</dbReference>
<dbReference type="EC" id="2.7.13.3" evidence="2"/>
<evidence type="ECO:0000259" key="10">
    <source>
        <dbReference type="PROSITE" id="PS50113"/>
    </source>
</evidence>
<dbReference type="GO" id="GO:0005524">
    <property type="term" value="F:ATP binding"/>
    <property type="evidence" value="ECO:0007669"/>
    <property type="project" value="UniProtKB-KW"/>
</dbReference>
<dbReference type="Gene3D" id="3.30.565.10">
    <property type="entry name" value="Histidine kinase-like ATPase, C-terminal domain"/>
    <property type="match status" value="1"/>
</dbReference>
<dbReference type="GO" id="GO:0000155">
    <property type="term" value="F:phosphorelay sensor kinase activity"/>
    <property type="evidence" value="ECO:0007669"/>
    <property type="project" value="InterPro"/>
</dbReference>
<dbReference type="PROSITE" id="PS50113">
    <property type="entry name" value="PAC"/>
    <property type="match status" value="1"/>
</dbReference>
<dbReference type="PROSITE" id="PS50109">
    <property type="entry name" value="HIS_KIN"/>
    <property type="match status" value="1"/>
</dbReference>
<feature type="domain" description="Histidine kinase" evidence="9">
    <location>
        <begin position="176"/>
        <end position="397"/>
    </location>
</feature>
<accession>A0A1M5BUQ4</accession>